<sequence length="78" mass="9215">MPCHRDETLPRYSLRVAIPDGSNVYSALVWAARDDEVEDHLRRWLLERIHLEGTKSGRGRRYDPWWSSAWRQVNPGRA</sequence>
<evidence type="ECO:0000313" key="2">
    <source>
        <dbReference type="Proteomes" id="UP000612352"/>
    </source>
</evidence>
<organism evidence="1 2">
    <name type="scientific">Brachybacterium halotolerans</name>
    <dbReference type="NCBI Taxonomy" id="2795215"/>
    <lineage>
        <taxon>Bacteria</taxon>
        <taxon>Bacillati</taxon>
        <taxon>Actinomycetota</taxon>
        <taxon>Actinomycetes</taxon>
        <taxon>Micrococcales</taxon>
        <taxon>Dermabacteraceae</taxon>
        <taxon>Brachybacterium</taxon>
    </lineage>
</organism>
<proteinExistence type="predicted"/>
<dbReference type="EMBL" id="JAEDAJ010000016">
    <property type="protein sequence ID" value="MBK0332957.1"/>
    <property type="molecule type" value="Genomic_DNA"/>
</dbReference>
<name>A0ABS1BE80_9MICO</name>
<gene>
    <name evidence="1" type="ORF">I8D64_16255</name>
</gene>
<dbReference type="Proteomes" id="UP000612352">
    <property type="component" value="Unassembled WGS sequence"/>
</dbReference>
<reference evidence="1 2" key="1">
    <citation type="submission" date="2020-12" db="EMBL/GenBank/DDBJ databases">
        <title>Brachybacterium sp. MASK1Z-5, whole genome shotgun sequence.</title>
        <authorList>
            <person name="Tuo L."/>
        </authorList>
    </citation>
    <scope>NUCLEOTIDE SEQUENCE [LARGE SCALE GENOMIC DNA]</scope>
    <source>
        <strain evidence="1 2">MASK1Z-5</strain>
    </source>
</reference>
<comment type="caution">
    <text evidence="1">The sequence shown here is derived from an EMBL/GenBank/DDBJ whole genome shotgun (WGS) entry which is preliminary data.</text>
</comment>
<dbReference type="RefSeq" id="WP_200503846.1">
    <property type="nucleotide sequence ID" value="NZ_JAEDAJ010000016.1"/>
</dbReference>
<keyword evidence="2" id="KW-1185">Reference proteome</keyword>
<evidence type="ECO:0000313" key="1">
    <source>
        <dbReference type="EMBL" id="MBK0332957.1"/>
    </source>
</evidence>
<protein>
    <submittedName>
        <fullName evidence="1">Uncharacterized protein</fullName>
    </submittedName>
</protein>
<accession>A0ABS1BE80</accession>